<keyword evidence="9" id="KW-0012">Acyltransferase</keyword>
<keyword evidence="2 6" id="KW-0479">Metal-binding</keyword>
<feature type="zinc finger region" description="UBR-type" evidence="5">
    <location>
        <begin position="114"/>
        <end position="186"/>
    </location>
</feature>
<evidence type="ECO:0000256" key="2">
    <source>
        <dbReference type="ARBA" id="ARBA00022723"/>
    </source>
</evidence>
<keyword evidence="10" id="KW-1185">Reference proteome</keyword>
<dbReference type="PANTHER" id="PTHR21497:SF24">
    <property type="entry name" value="E3 UBIQUITIN-PROTEIN LIGASE UBR1"/>
    <property type="match status" value="1"/>
</dbReference>
<dbReference type="CDD" id="cd19673">
    <property type="entry name" value="UBR-box_UBR3"/>
    <property type="match status" value="1"/>
</dbReference>
<dbReference type="PANTHER" id="PTHR21497">
    <property type="entry name" value="UBIQUITIN LIGASE E3 ALPHA-RELATED"/>
    <property type="match status" value="1"/>
</dbReference>
<dbReference type="EC" id="2.3.2.27" evidence="6"/>
<evidence type="ECO:0000313" key="10">
    <source>
        <dbReference type="Proteomes" id="UP001465976"/>
    </source>
</evidence>
<dbReference type="InterPro" id="IPR039164">
    <property type="entry name" value="UBR1-like"/>
</dbReference>
<accession>A0ABR3EQI4</accession>
<evidence type="ECO:0000256" key="1">
    <source>
        <dbReference type="ARBA" id="ARBA00004906"/>
    </source>
</evidence>
<comment type="pathway">
    <text evidence="1 6">Protein modification; protein ubiquitination.</text>
</comment>
<comment type="caution">
    <text evidence="9">The sequence shown here is derived from an EMBL/GenBank/DDBJ whole genome shotgun (WGS) entry which is preliminary data.</text>
</comment>
<evidence type="ECO:0000256" key="3">
    <source>
        <dbReference type="ARBA" id="ARBA00022771"/>
    </source>
</evidence>
<comment type="function">
    <text evidence="6">Ubiquitin ligase protein which is a component of the N-end rule pathway. Recognizes and binds to proteins bearing specific N-terminal residues that are destabilizing according to the N-end rule, leading to their ubiquitination and subsequent degradation.</text>
</comment>
<protein>
    <recommendedName>
        <fullName evidence="6">E3 ubiquitin-protein ligase</fullName>
        <ecNumber evidence="6">2.3.2.27</ecNumber>
    </recommendedName>
</protein>
<evidence type="ECO:0000259" key="8">
    <source>
        <dbReference type="PROSITE" id="PS51157"/>
    </source>
</evidence>
<comment type="similarity">
    <text evidence="6">Belongs to the E3 ubiquitin-protein ligase UBR1-like family.</text>
</comment>
<feature type="compositionally biased region" description="Low complexity" evidence="7">
    <location>
        <begin position="189"/>
        <end position="206"/>
    </location>
</feature>
<feature type="region of interest" description="Disordered" evidence="7">
    <location>
        <begin position="186"/>
        <end position="212"/>
    </location>
</feature>
<sequence>MSALSSFFTPKFLSSSTRNTTSNSESSLSSSSSTSTSSLRYTLESMPGQRKYTFTPATRAEILSELYDAFWGPYAHLFLPNSNSSLPMHALLSEVQASLGFCGAGKEGPVVPGRPCSHVLKKGESCFRCKDCSLDDSCVICSRCFHATDHEGHNVSFFIAQQPGGCCDCGDPEAWRIPLNCPYHPPAPSTSNNNTTTTSNNNTNNTERNTIPPELTETMSRTIGYALDFILDTLDFSPDEPSVPTNEADLRLQPSADPMMKDQYCVIIWNDDKHSFDEVIKLICDLTGRTREEAVEMTLRIDENGREIVEMSTDVGRLLEMAQTIAQIDLGVTIRRAYDTFREQVVGVIVEWLVDLTQCRVGVDTVVLREVIAREMLLGRKRDSVSGTGSASAGGYNVQAVLALPEIRDPTRLDCLFLSHTRLWKKPRLSLKEIYTAILTIGREHKLAVAGHFARVYHRVIDTYLLVDREAETSIKYFALQLFTVPSVANHIVRHHRIITRLLAIITAFFTNQIHDKRITFPPSYPSSSSSHSSSQSSIPNHLDVDTFPFKSKRFMPVFSDLRYLCHNPPVQDLIARDPEYITQFAKTCGLFMGVNPNKRAVSTHVEFETDAWI</sequence>
<evidence type="ECO:0000256" key="5">
    <source>
        <dbReference type="PROSITE-ProRule" id="PRU00508"/>
    </source>
</evidence>
<dbReference type="GO" id="GO:0061630">
    <property type="term" value="F:ubiquitin protein ligase activity"/>
    <property type="evidence" value="ECO:0007669"/>
    <property type="project" value="UniProtKB-EC"/>
</dbReference>
<name>A0ABR3EQI4_9AGAR</name>
<evidence type="ECO:0000313" key="9">
    <source>
        <dbReference type="EMBL" id="KAL0565072.1"/>
    </source>
</evidence>
<keyword evidence="6" id="KW-0833">Ubl conjugation pathway</keyword>
<gene>
    <name evidence="9" type="primary">UBR1_2</name>
    <name evidence="9" type="ORF">V5O48_016958</name>
</gene>
<dbReference type="InterPro" id="IPR003769">
    <property type="entry name" value="ClpS_core"/>
</dbReference>
<evidence type="ECO:0000256" key="7">
    <source>
        <dbReference type="SAM" id="MobiDB-lite"/>
    </source>
</evidence>
<organism evidence="9 10">
    <name type="scientific">Marasmius crinis-equi</name>
    <dbReference type="NCBI Taxonomy" id="585013"/>
    <lineage>
        <taxon>Eukaryota</taxon>
        <taxon>Fungi</taxon>
        <taxon>Dikarya</taxon>
        <taxon>Basidiomycota</taxon>
        <taxon>Agaricomycotina</taxon>
        <taxon>Agaricomycetes</taxon>
        <taxon>Agaricomycetidae</taxon>
        <taxon>Agaricales</taxon>
        <taxon>Marasmiineae</taxon>
        <taxon>Marasmiaceae</taxon>
        <taxon>Marasmius</taxon>
    </lineage>
</organism>
<evidence type="ECO:0000256" key="6">
    <source>
        <dbReference type="RuleBase" id="RU366018"/>
    </source>
</evidence>
<dbReference type="InterPro" id="IPR003126">
    <property type="entry name" value="Znf_UBR"/>
</dbReference>
<dbReference type="SMART" id="SM00396">
    <property type="entry name" value="ZnF_UBR1"/>
    <property type="match status" value="1"/>
</dbReference>
<keyword evidence="4 6" id="KW-0862">Zinc</keyword>
<keyword evidence="6 9" id="KW-0808">Transferase</keyword>
<keyword evidence="3 6" id="KW-0863">Zinc-finger</keyword>
<reference evidence="9 10" key="1">
    <citation type="submission" date="2024-02" db="EMBL/GenBank/DDBJ databases">
        <title>A draft genome for the cacao thread blight pathogen Marasmius crinis-equi.</title>
        <authorList>
            <person name="Cohen S.P."/>
            <person name="Baruah I.K."/>
            <person name="Amoako-Attah I."/>
            <person name="Bukari Y."/>
            <person name="Meinhardt L.W."/>
            <person name="Bailey B.A."/>
        </authorList>
    </citation>
    <scope>NUCLEOTIDE SEQUENCE [LARGE SCALE GENOMIC DNA]</scope>
    <source>
        <strain evidence="9 10">GH-76</strain>
    </source>
</reference>
<dbReference type="Gene3D" id="3.30.1390.10">
    <property type="match status" value="1"/>
</dbReference>
<dbReference type="InterPro" id="IPR014719">
    <property type="entry name" value="Ribosomal_bL12_C/ClpS-like"/>
</dbReference>
<evidence type="ECO:0000256" key="4">
    <source>
        <dbReference type="ARBA" id="ARBA00022833"/>
    </source>
</evidence>
<dbReference type="PROSITE" id="PS51157">
    <property type="entry name" value="ZF_UBR"/>
    <property type="match status" value="1"/>
</dbReference>
<feature type="domain" description="UBR-type" evidence="8">
    <location>
        <begin position="114"/>
        <end position="186"/>
    </location>
</feature>
<feature type="region of interest" description="Disordered" evidence="7">
    <location>
        <begin position="13"/>
        <end position="35"/>
    </location>
</feature>
<dbReference type="Proteomes" id="UP001465976">
    <property type="component" value="Unassembled WGS sequence"/>
</dbReference>
<dbReference type="EMBL" id="JBAHYK010002432">
    <property type="protein sequence ID" value="KAL0565072.1"/>
    <property type="molecule type" value="Genomic_DNA"/>
</dbReference>
<dbReference type="Pfam" id="PF02207">
    <property type="entry name" value="zf-UBR"/>
    <property type="match status" value="1"/>
</dbReference>
<comment type="catalytic activity">
    <reaction evidence="6">
        <text>S-ubiquitinyl-[E2 ubiquitin-conjugating enzyme]-L-cysteine + [acceptor protein]-L-lysine = [E2 ubiquitin-conjugating enzyme]-L-cysteine + N(6)-ubiquitinyl-[acceptor protein]-L-lysine.</text>
        <dbReference type="EC" id="2.3.2.27"/>
    </reaction>
</comment>
<dbReference type="Pfam" id="PF02617">
    <property type="entry name" value="ClpS"/>
    <property type="match status" value="1"/>
</dbReference>
<dbReference type="Gene3D" id="2.10.110.30">
    <property type="match status" value="1"/>
</dbReference>
<dbReference type="SUPFAM" id="SSF54736">
    <property type="entry name" value="ClpS-like"/>
    <property type="match status" value="1"/>
</dbReference>
<feature type="non-terminal residue" evidence="9">
    <location>
        <position position="614"/>
    </location>
</feature>
<proteinExistence type="inferred from homology"/>